<dbReference type="InterPro" id="IPR036937">
    <property type="entry name" value="Adhesion_dom_fimbrial_sf"/>
</dbReference>
<evidence type="ECO:0000313" key="6">
    <source>
        <dbReference type="Proteomes" id="UP000177515"/>
    </source>
</evidence>
<dbReference type="InterPro" id="IPR000259">
    <property type="entry name" value="Adhesion_dom_fimbrial"/>
</dbReference>
<accession>A0ABN4TQ97</accession>
<feature type="domain" description="Fimbrial-type adhesion" evidence="4">
    <location>
        <begin position="155"/>
        <end position="306"/>
    </location>
</feature>
<evidence type="ECO:0000256" key="1">
    <source>
        <dbReference type="ARBA" id="ARBA00004561"/>
    </source>
</evidence>
<reference evidence="5 6" key="1">
    <citation type="submission" date="2016-10" db="EMBL/GenBank/DDBJ databases">
        <title>Complete genome sequences of three Cupriavidus strains isolated from various Malaysian environments.</title>
        <authorList>
            <person name="Abdullah A.A.-A."/>
            <person name="Shafie N.A.H."/>
            <person name="Lau N.S."/>
        </authorList>
    </citation>
    <scope>NUCLEOTIDE SEQUENCE [LARGE SCALE GENOMIC DNA]</scope>
    <source>
        <strain evidence="5 6">USMAA1020</strain>
    </source>
</reference>
<dbReference type="Pfam" id="PF00419">
    <property type="entry name" value="Fimbrial"/>
    <property type="match status" value="1"/>
</dbReference>
<dbReference type="PANTHER" id="PTHR33420:SF14">
    <property type="entry name" value="TYPE 1 FIMBRIN D-MANNOSE SPECIFIC ADHESIN"/>
    <property type="match status" value="1"/>
</dbReference>
<comment type="subcellular location">
    <subcellularLocation>
        <location evidence="1">Fimbrium</location>
    </subcellularLocation>
</comment>
<evidence type="ECO:0000313" key="5">
    <source>
        <dbReference type="EMBL" id="AOZ06394.1"/>
    </source>
</evidence>
<dbReference type="PANTHER" id="PTHR33420">
    <property type="entry name" value="FIMBRIAL SUBUNIT ELFA-RELATED"/>
    <property type="match status" value="1"/>
</dbReference>
<dbReference type="Gene3D" id="2.60.40.3310">
    <property type="match status" value="1"/>
</dbReference>
<evidence type="ECO:0000256" key="3">
    <source>
        <dbReference type="ARBA" id="ARBA00023263"/>
    </source>
</evidence>
<keyword evidence="6" id="KW-1185">Reference proteome</keyword>
<keyword evidence="3" id="KW-0281">Fimbrium</keyword>
<sequence>MAPGMAVSSGATNNSFSYSIFQINESLTCNDRSGVNGSIVIPETVKKSTVTYTQNGVEHAVWETSVPGIGVAMAARLSNTADWVPIKSAEQDIGSLSYPTSGIFYIGLQLRATLVFTGRVKSGSYSFTMSPVNYIKQKSTSKDLLTTTLGVKGNATVKAGSCKLTSGAKQTVSLPKVSAHSLNQQRGESAESSAPFSLGLQCDQGVKVYATMTDASNPVNTSDTLSLGKGSGAGGVGIKIYREKATTPVSYGPDSSAKGNTNQWYVDTAGANGAIGLSFVAKYVKTGKTVTPGSVEAQSTITFSYQ</sequence>
<evidence type="ECO:0000259" key="4">
    <source>
        <dbReference type="Pfam" id="PF00419"/>
    </source>
</evidence>
<dbReference type="EMBL" id="CP017754">
    <property type="protein sequence ID" value="AOZ06394.1"/>
    <property type="molecule type" value="Genomic_DNA"/>
</dbReference>
<proteinExistence type="inferred from homology"/>
<comment type="similarity">
    <text evidence="2">Belongs to the fimbrial protein family.</text>
</comment>
<dbReference type="Gene3D" id="2.60.40.1090">
    <property type="entry name" value="Fimbrial-type adhesion domain"/>
    <property type="match status" value="1"/>
</dbReference>
<organism evidence="5 6">
    <name type="scientific">Cupriavidus malaysiensis</name>
    <dbReference type="NCBI Taxonomy" id="367825"/>
    <lineage>
        <taxon>Bacteria</taxon>
        <taxon>Pseudomonadati</taxon>
        <taxon>Pseudomonadota</taxon>
        <taxon>Betaproteobacteria</taxon>
        <taxon>Burkholderiales</taxon>
        <taxon>Burkholderiaceae</taxon>
        <taxon>Cupriavidus</taxon>
    </lineage>
</organism>
<dbReference type="InterPro" id="IPR050263">
    <property type="entry name" value="Bact_Fimbrial_Adh_Pro"/>
</dbReference>
<dbReference type="InterPro" id="IPR008966">
    <property type="entry name" value="Adhesion_dom_sf"/>
</dbReference>
<gene>
    <name evidence="5" type="ORF">BKK80_11580</name>
</gene>
<protein>
    <recommendedName>
        <fullName evidence="4">Fimbrial-type adhesion domain-containing protein</fullName>
    </recommendedName>
</protein>
<dbReference type="Proteomes" id="UP000177515">
    <property type="component" value="Chromosome 1"/>
</dbReference>
<name>A0ABN4TQ97_9BURK</name>
<evidence type="ECO:0000256" key="2">
    <source>
        <dbReference type="ARBA" id="ARBA00006671"/>
    </source>
</evidence>
<dbReference type="SUPFAM" id="SSF49401">
    <property type="entry name" value="Bacterial adhesins"/>
    <property type="match status" value="1"/>
</dbReference>